<dbReference type="GO" id="GO:0031514">
    <property type="term" value="C:motile cilium"/>
    <property type="evidence" value="ECO:0007669"/>
    <property type="project" value="TreeGrafter"/>
</dbReference>
<evidence type="ECO:0000313" key="8">
    <source>
        <dbReference type="EMBL" id="CAD9146687.1"/>
    </source>
</evidence>
<evidence type="ECO:0000256" key="5">
    <source>
        <dbReference type="ARBA" id="ARBA00023273"/>
    </source>
</evidence>
<dbReference type="GO" id="GO:0044782">
    <property type="term" value="P:cilium organization"/>
    <property type="evidence" value="ECO:0007669"/>
    <property type="project" value="TreeGrafter"/>
</dbReference>
<keyword evidence="3" id="KW-0963">Cytoplasm</keyword>
<feature type="region of interest" description="Disordered" evidence="7">
    <location>
        <begin position="372"/>
        <end position="397"/>
    </location>
</feature>
<evidence type="ECO:0000256" key="3">
    <source>
        <dbReference type="ARBA" id="ARBA00022490"/>
    </source>
</evidence>
<keyword evidence="5" id="KW-0966">Cell projection</keyword>
<evidence type="ECO:0000256" key="2">
    <source>
        <dbReference type="ARBA" id="ARBA00004316"/>
    </source>
</evidence>
<organism evidence="8">
    <name type="scientific">Neobodo designis</name>
    <name type="common">Flagellated protozoan</name>
    <name type="synonym">Bodo designis</name>
    <dbReference type="NCBI Taxonomy" id="312471"/>
    <lineage>
        <taxon>Eukaryota</taxon>
        <taxon>Discoba</taxon>
        <taxon>Euglenozoa</taxon>
        <taxon>Kinetoplastea</taxon>
        <taxon>Metakinetoplastina</taxon>
        <taxon>Neobodonida</taxon>
        <taxon>Neobodo</taxon>
    </lineage>
</organism>
<evidence type="ECO:0008006" key="9">
    <source>
        <dbReference type="Google" id="ProtNLM"/>
    </source>
</evidence>
<reference evidence="8" key="1">
    <citation type="submission" date="2021-01" db="EMBL/GenBank/DDBJ databases">
        <authorList>
            <person name="Corre E."/>
            <person name="Pelletier E."/>
            <person name="Niang G."/>
            <person name="Scheremetjew M."/>
            <person name="Finn R."/>
            <person name="Kale V."/>
            <person name="Holt S."/>
            <person name="Cochrane G."/>
            <person name="Meng A."/>
            <person name="Brown T."/>
            <person name="Cohen L."/>
        </authorList>
    </citation>
    <scope>NUCLEOTIDE SEQUENCE</scope>
    <source>
        <strain evidence="8">CCAP 1951/1</strain>
    </source>
</reference>
<dbReference type="InterPro" id="IPR042618">
    <property type="entry name" value="IQCG"/>
</dbReference>
<protein>
    <recommendedName>
        <fullName evidence="9">Dynein regulatory complex protein 9</fullName>
    </recommendedName>
</protein>
<name>A0A7S1W3N3_NEODS</name>
<dbReference type="PROSITE" id="PS50096">
    <property type="entry name" value="IQ"/>
    <property type="match status" value="1"/>
</dbReference>
<comment type="subcellular location">
    <subcellularLocation>
        <location evidence="2">Cell projection</location>
    </subcellularLocation>
    <subcellularLocation>
        <location evidence="1">Cytoplasm</location>
        <location evidence="1">Cytoskeleton</location>
    </subcellularLocation>
</comment>
<proteinExistence type="predicted"/>
<evidence type="ECO:0000256" key="4">
    <source>
        <dbReference type="ARBA" id="ARBA00023212"/>
    </source>
</evidence>
<feature type="coiled-coil region" evidence="6">
    <location>
        <begin position="213"/>
        <end position="283"/>
    </location>
</feature>
<keyword evidence="6" id="KW-0175">Coiled coil</keyword>
<sequence length="433" mass="49763">MASATTQVVLQHSPTLTRVETHRVIAVLEKAVERLHLLAMLDEQGPKTASGVPSGTAMSTLAGGDDNGRGVGGILEEQKHLEARYEELIRITQKQRHNPMDPQLDAACFSHVRDHEEEARLEELRDVSRRLKEQSRLLCRQLKDNPNDAENWQKIVSERAELGVLLSACVRELQKSSQLNDVADMASQGAHQLGNYEEFAKKVLEEQVASQWAEELVKREKETNQNVKQLQNEVKQERALKEEELEKRHKVIAELKTELRVLKQGVKERMERLRAETEAATEAQKRAALDVQRVLNDRLRHLERMVHNEEAVTSDMKAHIEHKLHDIDEETAVWTEKNTEAQRRMDTDKHNKQQERNELAARLSEKLNAREAEQYNQKARDSDHAHKKKMRDDSEHLANEKYRGATKLQAAIKGFFTRAALVTLKKKFGKKKK</sequence>
<evidence type="ECO:0000256" key="1">
    <source>
        <dbReference type="ARBA" id="ARBA00004245"/>
    </source>
</evidence>
<dbReference type="AlphaFoldDB" id="A0A7S1W3N3"/>
<dbReference type="EMBL" id="HBGF01045737">
    <property type="protein sequence ID" value="CAD9146687.1"/>
    <property type="molecule type" value="Transcribed_RNA"/>
</dbReference>
<dbReference type="GO" id="GO:0005856">
    <property type="term" value="C:cytoskeleton"/>
    <property type="evidence" value="ECO:0007669"/>
    <property type="project" value="UniProtKB-SubCell"/>
</dbReference>
<dbReference type="PANTHER" id="PTHR14871:SF1">
    <property type="entry name" value="DYNEIN REGULATORY COMPLEX PROTEIN 9"/>
    <property type="match status" value="1"/>
</dbReference>
<keyword evidence="4" id="KW-0206">Cytoskeleton</keyword>
<gene>
    <name evidence="8" type="ORF">NDES1114_LOCUS30597</name>
</gene>
<dbReference type="GO" id="GO:0005737">
    <property type="term" value="C:cytoplasm"/>
    <property type="evidence" value="ECO:0007669"/>
    <property type="project" value="TreeGrafter"/>
</dbReference>
<evidence type="ECO:0000256" key="7">
    <source>
        <dbReference type="SAM" id="MobiDB-lite"/>
    </source>
</evidence>
<evidence type="ECO:0000256" key="6">
    <source>
        <dbReference type="SAM" id="Coils"/>
    </source>
</evidence>
<dbReference type="PANTHER" id="PTHR14871">
    <property type="entry name" value="DYNEIN REGULATORY COMPLEX PROTEIN 9"/>
    <property type="match status" value="1"/>
</dbReference>
<accession>A0A7S1W3N3</accession>